<keyword evidence="8 10" id="KW-1133">Transmembrane helix</keyword>
<feature type="transmembrane region" description="Helical" evidence="10">
    <location>
        <begin position="220"/>
        <end position="246"/>
    </location>
</feature>
<dbReference type="PANTHER" id="PTHR24223">
    <property type="entry name" value="ATP-BINDING CASSETTE SUB-FAMILY C"/>
    <property type="match status" value="1"/>
</dbReference>
<feature type="domain" description="ABC transporter" evidence="11">
    <location>
        <begin position="1057"/>
        <end position="1291"/>
    </location>
</feature>
<dbReference type="GO" id="GO:0005524">
    <property type="term" value="F:ATP binding"/>
    <property type="evidence" value="ECO:0007669"/>
    <property type="project" value="UniProtKB-KW"/>
</dbReference>
<dbReference type="FunFam" id="1.20.1560.10:FF:000063">
    <property type="entry name" value="Multidrug resistance protein ABC transporter"/>
    <property type="match status" value="1"/>
</dbReference>
<comment type="subcellular location">
    <subcellularLocation>
        <location evidence="1">Vacuole membrane</location>
        <topology evidence="1">Multi-pass membrane protein</topology>
    </subcellularLocation>
</comment>
<evidence type="ECO:0000259" key="11">
    <source>
        <dbReference type="PROSITE" id="PS50893"/>
    </source>
</evidence>
<evidence type="ECO:0000256" key="6">
    <source>
        <dbReference type="ARBA" id="ARBA00022741"/>
    </source>
</evidence>
<evidence type="ECO:0000256" key="8">
    <source>
        <dbReference type="ARBA" id="ARBA00022989"/>
    </source>
</evidence>
<dbReference type="InterPro" id="IPR017871">
    <property type="entry name" value="ABC_transporter-like_CS"/>
</dbReference>
<dbReference type="VEuPathDB" id="FungiDB:H257_04797"/>
<keyword evidence="7" id="KW-0067">ATP-binding</keyword>
<feature type="transmembrane region" description="Helical" evidence="10">
    <location>
        <begin position="964"/>
        <end position="986"/>
    </location>
</feature>
<evidence type="ECO:0000256" key="7">
    <source>
        <dbReference type="ARBA" id="ARBA00022840"/>
    </source>
</evidence>
<gene>
    <name evidence="13" type="ORF">DYB35_003357</name>
</gene>
<evidence type="ECO:0008006" key="15">
    <source>
        <dbReference type="Google" id="ProtNLM"/>
    </source>
</evidence>
<dbReference type="GO" id="GO:0140359">
    <property type="term" value="F:ABC-type transporter activity"/>
    <property type="evidence" value="ECO:0007669"/>
    <property type="project" value="InterPro"/>
</dbReference>
<evidence type="ECO:0000256" key="4">
    <source>
        <dbReference type="ARBA" id="ARBA00022692"/>
    </source>
</evidence>
<dbReference type="CDD" id="cd18579">
    <property type="entry name" value="ABC_6TM_ABCC_D1"/>
    <property type="match status" value="1"/>
</dbReference>
<dbReference type="PROSITE" id="PS50893">
    <property type="entry name" value="ABC_TRANSPORTER_2"/>
    <property type="match status" value="2"/>
</dbReference>
<dbReference type="InterPro" id="IPR044726">
    <property type="entry name" value="ABCC_6TM_D2"/>
</dbReference>
<dbReference type="Gene3D" id="3.40.50.300">
    <property type="entry name" value="P-loop containing nucleotide triphosphate hydrolases"/>
    <property type="match status" value="2"/>
</dbReference>
<dbReference type="CDD" id="cd18580">
    <property type="entry name" value="ABC_6TM_ABCC_D2"/>
    <property type="match status" value="1"/>
</dbReference>
<dbReference type="GO" id="GO:0016887">
    <property type="term" value="F:ATP hydrolysis activity"/>
    <property type="evidence" value="ECO:0007669"/>
    <property type="project" value="InterPro"/>
</dbReference>
<feature type="domain" description="ABC transmembrane type-1" evidence="12">
    <location>
        <begin position="738"/>
        <end position="1021"/>
    </location>
</feature>
<dbReference type="GO" id="GO:0005774">
    <property type="term" value="C:vacuolar membrane"/>
    <property type="evidence" value="ECO:0007669"/>
    <property type="project" value="UniProtKB-SubCell"/>
</dbReference>
<feature type="transmembrane region" description="Helical" evidence="10">
    <location>
        <begin position="877"/>
        <end position="897"/>
    </location>
</feature>
<dbReference type="CDD" id="cd03250">
    <property type="entry name" value="ABCC_MRP_domain1"/>
    <property type="match status" value="1"/>
</dbReference>
<evidence type="ECO:0000256" key="10">
    <source>
        <dbReference type="SAM" id="Phobius"/>
    </source>
</evidence>
<feature type="transmembrane region" description="Helical" evidence="10">
    <location>
        <begin position="307"/>
        <end position="325"/>
    </location>
</feature>
<accession>A0A3R6WDG9</accession>
<protein>
    <recommendedName>
        <fullName evidence="15">Multidrug resistance-associated protein 1</fullName>
    </recommendedName>
</protein>
<dbReference type="SMART" id="SM00382">
    <property type="entry name" value="AAA"/>
    <property type="match status" value="2"/>
</dbReference>
<keyword evidence="9 10" id="KW-0472">Membrane</keyword>
<dbReference type="PANTHER" id="PTHR24223:SF443">
    <property type="entry name" value="MULTIDRUG-RESISTANCE LIKE PROTEIN 1, ISOFORM I"/>
    <property type="match status" value="1"/>
</dbReference>
<keyword evidence="4 10" id="KW-0812">Transmembrane</keyword>
<feature type="domain" description="ABC transmembrane type-1" evidence="12">
    <location>
        <begin position="94"/>
        <end position="376"/>
    </location>
</feature>
<evidence type="ECO:0000256" key="3">
    <source>
        <dbReference type="ARBA" id="ARBA00022448"/>
    </source>
</evidence>
<dbReference type="PROSITE" id="PS50929">
    <property type="entry name" value="ABC_TM1F"/>
    <property type="match status" value="2"/>
</dbReference>
<dbReference type="InterPro" id="IPR036640">
    <property type="entry name" value="ABC1_TM_sf"/>
</dbReference>
<feature type="transmembrane region" description="Helical" evidence="10">
    <location>
        <begin position="776"/>
        <end position="799"/>
    </location>
</feature>
<dbReference type="InterPro" id="IPR044746">
    <property type="entry name" value="ABCC_6TM_D1"/>
</dbReference>
<feature type="transmembrane region" description="Helical" evidence="10">
    <location>
        <begin position="850"/>
        <end position="871"/>
    </location>
</feature>
<dbReference type="FunFam" id="3.40.50.300:FF:000610">
    <property type="entry name" value="Multidrug resistance-associated ABC transporter"/>
    <property type="match status" value="1"/>
</dbReference>
<organism evidence="13 14">
    <name type="scientific">Aphanomyces astaci</name>
    <name type="common">Crayfish plague agent</name>
    <dbReference type="NCBI Taxonomy" id="112090"/>
    <lineage>
        <taxon>Eukaryota</taxon>
        <taxon>Sar</taxon>
        <taxon>Stramenopiles</taxon>
        <taxon>Oomycota</taxon>
        <taxon>Saprolegniomycetes</taxon>
        <taxon>Saprolegniales</taxon>
        <taxon>Verrucalvaceae</taxon>
        <taxon>Aphanomyces</taxon>
    </lineage>
</organism>
<comment type="similarity">
    <text evidence="2">Belongs to the ABC transporter superfamily. ABCC family. Conjugate transporter (TC 3.A.1.208) subfamily.</text>
</comment>
<keyword evidence="6" id="KW-0547">Nucleotide-binding</keyword>
<dbReference type="Pfam" id="PF00005">
    <property type="entry name" value="ABC_tran"/>
    <property type="match status" value="2"/>
</dbReference>
<feature type="transmembrane region" description="Helical" evidence="10">
    <location>
        <begin position="194"/>
        <end position="214"/>
    </location>
</feature>
<feature type="transmembrane region" description="Helical" evidence="10">
    <location>
        <begin position="129"/>
        <end position="149"/>
    </location>
</feature>
<dbReference type="CDD" id="cd03244">
    <property type="entry name" value="ABCC_MRP_domain2"/>
    <property type="match status" value="1"/>
</dbReference>
<sequence>MTTTKYQAVAIGARAASPKDGHPIKKANAFSKLLFRWATPLMALGNERQLDPADVWPLQLENQCSVVGRVFEPVFIQSHSILWAIASVFGWDMLWILVMQVGNVLGSLYGPYVLQQIVLSMESNAGFDITYCFELIASLVVVRVVSALLSAHSDLQMQIVVVKVTSALQHLLFQKSLRLDAASRRVKSTGEISNLFLSDIPTIVAFSMVGNQLVILPVQIILTLWLLYTVIGWSTFVGAAVVVFTLGGNQFLSNTIETTFDALMSQKDTRMKAINEMFGAMQIIKLNAWEEMFAAKLAVERTKELEILWRLFVLVTISVVLLYLGPTLVTIASFASYTLLQHQTLPASTLFTALSYFTMLKFPFSSLSMTISSTMQALVSLRRVTEFLDLTEKNVTIVLTPATAPKDRLQNYVDNDVVVAIENASIGWDVATPLFRDVNLTIKRGEFVVVHGLVGEGKSSLCAALLGEMDKFNGSIFVGGRVAYYSQQAWIQNMTIRDNILFGHPYDRVKYNNVLAACALSKDLTLFPAGDRTEIGQKGVNLSGGQKARISLARACYSDADIFILDSPLSAVDAIVQNEIFTKCFLGLLRLKTIVLVTHSPEIIASSFIHRTIEVKDGQVVDQDVVALETSHNRTILIDPTLPSRPGFQVPNDDEVLTKAYTPTPNDYSMIMSPSVSSPLGGLGDNLFTPVMKLRGQTFDDVSGQLVQDEERMQGDVSLSVYSEYLDAAGGDGAVVSLLFGLILWQALTVGSDLWLNVWTGTVATESPQQFLAQTWYYLGIYATLALLAVFATVIRSLIVYSSCMKASRALFEHMTDALVAAPMSFFDTTPVGRILNRYTNDIGTIDASIPFHVAFIASSTFATVCSVATAVYMTSYIGLVVLPLLYVFVLTGRFYVKPARELERVNKITKSPLLNLISEAIEGVLVIRAFGDNQLRRFQRLHFRNVDATNESMFAKEVVTTWFVLRIQFISAMVLMVVSVALVLLRSQLTPGLVGLALNYIFSSLSILEYMIPSYAQFETLMVGPERVAEYCRIQPEPPRVISGAVAHDWPTNGDIAFTNMAFRYKVNDPLVLQDVTVHIQSGEKVGIVGRTGAGKSSLIMALFRINELARGSIHIDGVDISRIGVKTLRSSIAIIPQTPVLFKGTLRNYLDPFDEFVDADLWGCLQKVRLADRIAAVEGKLDSPVEENGENFSVGERQMLCMARALLRQARIVVMDEATAAIDHETDQNLQRVIRTEFATSTVLTIAHRLDTVLDADRILVFDQGRLAQCDSPAALIGAGAGIFFELCHEGGYLDKVVNSQPLE</sequence>
<dbReference type="EMBL" id="QUTG01004919">
    <property type="protein sequence ID" value="RHY86859.1"/>
    <property type="molecule type" value="Genomic_DNA"/>
</dbReference>
<dbReference type="InterPro" id="IPR003439">
    <property type="entry name" value="ABC_transporter-like_ATP-bd"/>
</dbReference>
<evidence type="ECO:0000313" key="14">
    <source>
        <dbReference type="Proteomes" id="UP000285712"/>
    </source>
</evidence>
<dbReference type="FunFam" id="3.40.50.300:FF:000997">
    <property type="entry name" value="Multidrug resistance-associated protein 1"/>
    <property type="match status" value="1"/>
</dbReference>
<dbReference type="Gene3D" id="1.20.1560.10">
    <property type="entry name" value="ABC transporter type 1, transmembrane domain"/>
    <property type="match status" value="2"/>
</dbReference>
<dbReference type="Pfam" id="PF00664">
    <property type="entry name" value="ABC_membrane"/>
    <property type="match status" value="2"/>
</dbReference>
<dbReference type="InterPro" id="IPR027417">
    <property type="entry name" value="P-loop_NTPase"/>
</dbReference>
<dbReference type="InterPro" id="IPR011527">
    <property type="entry name" value="ABC1_TM_dom"/>
</dbReference>
<dbReference type="SUPFAM" id="SSF52540">
    <property type="entry name" value="P-loop containing nucleoside triphosphate hydrolases"/>
    <property type="match status" value="2"/>
</dbReference>
<evidence type="ECO:0000256" key="1">
    <source>
        <dbReference type="ARBA" id="ARBA00004128"/>
    </source>
</evidence>
<dbReference type="Proteomes" id="UP000285712">
    <property type="component" value="Unassembled WGS sequence"/>
</dbReference>
<name>A0A3R6WDG9_APHAT</name>
<dbReference type="PROSITE" id="PS00211">
    <property type="entry name" value="ABC_TRANSPORTER_1"/>
    <property type="match status" value="1"/>
</dbReference>
<evidence type="ECO:0000313" key="13">
    <source>
        <dbReference type="EMBL" id="RHY86859.1"/>
    </source>
</evidence>
<keyword evidence="5" id="KW-0677">Repeat</keyword>
<dbReference type="InterPro" id="IPR050173">
    <property type="entry name" value="ABC_transporter_C-like"/>
</dbReference>
<keyword evidence="3" id="KW-0813">Transport</keyword>
<dbReference type="SUPFAM" id="SSF90123">
    <property type="entry name" value="ABC transporter transmembrane region"/>
    <property type="match status" value="2"/>
</dbReference>
<evidence type="ECO:0000259" key="12">
    <source>
        <dbReference type="PROSITE" id="PS50929"/>
    </source>
</evidence>
<feature type="domain" description="ABC transporter" evidence="11">
    <location>
        <begin position="419"/>
        <end position="642"/>
    </location>
</feature>
<comment type="caution">
    <text evidence="13">The sequence shown here is derived from an EMBL/GenBank/DDBJ whole genome shotgun (WGS) entry which is preliminary data.</text>
</comment>
<proteinExistence type="inferred from homology"/>
<evidence type="ECO:0000256" key="2">
    <source>
        <dbReference type="ARBA" id="ARBA00009726"/>
    </source>
</evidence>
<feature type="transmembrane region" description="Helical" evidence="10">
    <location>
        <begin position="81"/>
        <end position="108"/>
    </location>
</feature>
<reference evidence="13 14" key="1">
    <citation type="submission" date="2018-08" db="EMBL/GenBank/DDBJ databases">
        <title>Aphanomyces genome sequencing and annotation.</title>
        <authorList>
            <person name="Minardi D."/>
            <person name="Oidtmann B."/>
            <person name="Van Der Giezen M."/>
            <person name="Studholme D.J."/>
        </authorList>
    </citation>
    <scope>NUCLEOTIDE SEQUENCE [LARGE SCALE GENOMIC DNA]</scope>
    <source>
        <strain evidence="13 14">Sv</strain>
    </source>
</reference>
<evidence type="ECO:0000256" key="5">
    <source>
        <dbReference type="ARBA" id="ARBA00022737"/>
    </source>
</evidence>
<dbReference type="InterPro" id="IPR003593">
    <property type="entry name" value="AAA+_ATPase"/>
</dbReference>
<evidence type="ECO:0000256" key="9">
    <source>
        <dbReference type="ARBA" id="ARBA00023136"/>
    </source>
</evidence>